<dbReference type="GO" id="GO:0005829">
    <property type="term" value="C:cytosol"/>
    <property type="evidence" value="ECO:0007669"/>
    <property type="project" value="TreeGrafter"/>
</dbReference>
<dbReference type="GO" id="GO:0006152">
    <property type="term" value="P:purine nucleoside catabolic process"/>
    <property type="evidence" value="ECO:0007669"/>
    <property type="project" value="TreeGrafter"/>
</dbReference>
<evidence type="ECO:0000256" key="2">
    <source>
        <dbReference type="ARBA" id="ARBA00023295"/>
    </source>
</evidence>
<evidence type="ECO:0000313" key="5">
    <source>
        <dbReference type="Proteomes" id="UP000321306"/>
    </source>
</evidence>
<protein>
    <recommendedName>
        <fullName evidence="3">Inosine/uridine-preferring nucleoside hydrolase domain-containing protein</fullName>
    </recommendedName>
</protein>
<gene>
    <name evidence="4" type="ORF">DC3_45480</name>
</gene>
<proteinExistence type="predicted"/>
<dbReference type="EMBL" id="BJXB01000025">
    <property type="protein sequence ID" value="GEM48913.1"/>
    <property type="molecule type" value="Genomic_DNA"/>
</dbReference>
<comment type="caution">
    <text evidence="4">The sequence shown here is derived from an EMBL/GenBank/DDBJ whole genome shotgun (WGS) entry which is preliminary data.</text>
</comment>
<dbReference type="RefSeq" id="WP_146888480.1">
    <property type="nucleotide sequence ID" value="NZ_BJXB01000025.1"/>
</dbReference>
<keyword evidence="2" id="KW-0326">Glycosidase</keyword>
<dbReference type="AlphaFoldDB" id="A0A511N7U7"/>
<name>A0A511N7U7_DEIC1</name>
<dbReference type="OrthoDB" id="9797882at2"/>
<evidence type="ECO:0000313" key="4">
    <source>
        <dbReference type="EMBL" id="GEM48913.1"/>
    </source>
</evidence>
<dbReference type="PANTHER" id="PTHR12304:SF4">
    <property type="entry name" value="URIDINE NUCLEOSIDASE"/>
    <property type="match status" value="1"/>
</dbReference>
<dbReference type="InterPro" id="IPR023186">
    <property type="entry name" value="IUNH"/>
</dbReference>
<dbReference type="InterPro" id="IPR036452">
    <property type="entry name" value="Ribo_hydro-like"/>
</dbReference>
<dbReference type="GO" id="GO:0045437">
    <property type="term" value="F:uridine nucleosidase activity"/>
    <property type="evidence" value="ECO:0007669"/>
    <property type="project" value="UniProtKB-ARBA"/>
</dbReference>
<feature type="domain" description="Inosine/uridine-preferring nucleoside hydrolase" evidence="3">
    <location>
        <begin position="5"/>
        <end position="297"/>
    </location>
</feature>
<dbReference type="InterPro" id="IPR001910">
    <property type="entry name" value="Inosine/uridine_hydrolase_dom"/>
</dbReference>
<keyword evidence="5" id="KW-1185">Reference proteome</keyword>
<evidence type="ECO:0000259" key="3">
    <source>
        <dbReference type="Pfam" id="PF01156"/>
    </source>
</evidence>
<dbReference type="PROSITE" id="PS01247">
    <property type="entry name" value="IUNH"/>
    <property type="match status" value="1"/>
</dbReference>
<keyword evidence="1" id="KW-0378">Hydrolase</keyword>
<dbReference type="Pfam" id="PF01156">
    <property type="entry name" value="IU_nuc_hydro"/>
    <property type="match status" value="1"/>
</dbReference>
<evidence type="ECO:0000256" key="1">
    <source>
        <dbReference type="ARBA" id="ARBA00022801"/>
    </source>
</evidence>
<organism evidence="4 5">
    <name type="scientific">Deinococcus cellulosilyticus (strain DSM 18568 / NBRC 106333 / KACC 11606 / 5516J-15)</name>
    <dbReference type="NCBI Taxonomy" id="1223518"/>
    <lineage>
        <taxon>Bacteria</taxon>
        <taxon>Thermotogati</taxon>
        <taxon>Deinococcota</taxon>
        <taxon>Deinococci</taxon>
        <taxon>Deinococcales</taxon>
        <taxon>Deinococcaceae</taxon>
        <taxon>Deinococcus</taxon>
    </lineage>
</organism>
<dbReference type="InterPro" id="IPR015910">
    <property type="entry name" value="I/U_nuclsd_hydro_CS"/>
</dbReference>
<dbReference type="PANTHER" id="PTHR12304">
    <property type="entry name" value="INOSINE-URIDINE PREFERRING NUCLEOSIDE HYDROLASE"/>
    <property type="match status" value="1"/>
</dbReference>
<dbReference type="CDD" id="cd02651">
    <property type="entry name" value="nuc_hydro_IU_UC_XIUA"/>
    <property type="match status" value="1"/>
</dbReference>
<dbReference type="Proteomes" id="UP000321306">
    <property type="component" value="Unassembled WGS sequence"/>
</dbReference>
<reference evidence="4 5" key="1">
    <citation type="submission" date="2019-07" db="EMBL/GenBank/DDBJ databases">
        <title>Whole genome shotgun sequence of Deinococcus cellulosilyticus NBRC 106333.</title>
        <authorList>
            <person name="Hosoyama A."/>
            <person name="Uohara A."/>
            <person name="Ohji S."/>
            <person name="Ichikawa N."/>
        </authorList>
    </citation>
    <scope>NUCLEOTIDE SEQUENCE [LARGE SCALE GENOMIC DNA]</scope>
    <source>
        <strain evidence="4 5">NBRC 106333</strain>
    </source>
</reference>
<accession>A0A511N7U7</accession>
<dbReference type="Gene3D" id="3.90.245.10">
    <property type="entry name" value="Ribonucleoside hydrolase-like"/>
    <property type="match status" value="1"/>
</dbReference>
<dbReference type="GO" id="GO:0008477">
    <property type="term" value="F:purine nucleosidase activity"/>
    <property type="evidence" value="ECO:0007669"/>
    <property type="project" value="TreeGrafter"/>
</dbReference>
<dbReference type="SUPFAM" id="SSF53590">
    <property type="entry name" value="Nucleoside hydrolase"/>
    <property type="match status" value="1"/>
</dbReference>
<sequence>MKHRILLDCDPGHDDAIAIFLALSSAEIELLGITATHGNVGIEHTVRNALLLTQLAETQTPVYAGAALPLIREPIQATRVHGKTGLQATGLPDLTRQPETLHAAQAIVKTVRENPGEITLVATGPLTNVALAFRLDPELPSLIRKLVWMGGSTTYGNVTPSAEFNAFADPHAAYIVFNSGIKVHQFGLNLTLQVMVREEHIQVLQAMNTEVGRISAELMGHYVQFYRDRYGLDGAALHDPCTIAYLIDPTLFSGQDYHVQVDIQEGPNFGRTVCDYWGGHETPNTWVAMEANSEEVMRLILERLATFR</sequence>